<keyword evidence="8" id="KW-1133">Transmembrane helix</keyword>
<dbReference type="NCBIfam" id="TIGR04226">
    <property type="entry name" value="RrgB_K2N_iso_D2"/>
    <property type="match status" value="9"/>
</dbReference>
<dbReference type="PROSITE" id="PS50234">
    <property type="entry name" value="VWFA"/>
    <property type="match status" value="1"/>
</dbReference>
<dbReference type="InterPro" id="IPR026466">
    <property type="entry name" value="Fim_isopep_form_D2_dom"/>
</dbReference>
<name>A0A1G7PTM6_9LACT</name>
<keyword evidence="5" id="KW-0572">Peptidoglycan-anchor</keyword>
<organism evidence="11 12">
    <name type="scientific">Facklamia miroungae</name>
    <dbReference type="NCBI Taxonomy" id="120956"/>
    <lineage>
        <taxon>Bacteria</taxon>
        <taxon>Bacillati</taxon>
        <taxon>Bacillota</taxon>
        <taxon>Bacilli</taxon>
        <taxon>Lactobacillales</taxon>
        <taxon>Aerococcaceae</taxon>
        <taxon>Facklamia</taxon>
    </lineage>
</organism>
<dbReference type="InterPro" id="IPR008454">
    <property type="entry name" value="Collagen-bd_Cna-like_B-typ_dom"/>
</dbReference>
<dbReference type="InterPro" id="IPR036465">
    <property type="entry name" value="vWFA_dom_sf"/>
</dbReference>
<feature type="transmembrane region" description="Helical" evidence="8">
    <location>
        <begin position="7046"/>
        <end position="7065"/>
    </location>
</feature>
<evidence type="ECO:0000256" key="4">
    <source>
        <dbReference type="ARBA" id="ARBA00022729"/>
    </source>
</evidence>
<dbReference type="RefSeq" id="WP_090289063.1">
    <property type="nucleotide sequence ID" value="NZ_FNCK01000001.1"/>
</dbReference>
<evidence type="ECO:0000256" key="3">
    <source>
        <dbReference type="ARBA" id="ARBA00022525"/>
    </source>
</evidence>
<dbReference type="Gene3D" id="2.60.40.3050">
    <property type="match status" value="3"/>
</dbReference>
<evidence type="ECO:0000259" key="10">
    <source>
        <dbReference type="PROSITE" id="PS50847"/>
    </source>
</evidence>
<gene>
    <name evidence="11" type="ORF">SAMN05421791_101371</name>
</gene>
<dbReference type="Pfam" id="PF17802">
    <property type="entry name" value="SpaA"/>
    <property type="match status" value="11"/>
</dbReference>
<dbReference type="EMBL" id="FNCK01000001">
    <property type="protein sequence ID" value="SDF89692.1"/>
    <property type="molecule type" value="Genomic_DNA"/>
</dbReference>
<keyword evidence="2" id="KW-0134">Cell wall</keyword>
<dbReference type="Gene3D" id="2.60.40.1140">
    <property type="entry name" value="Collagen-binding surface protein Cna, B-type domain"/>
    <property type="match status" value="20"/>
</dbReference>
<dbReference type="InterPro" id="IPR002035">
    <property type="entry name" value="VWF_A"/>
</dbReference>
<accession>A0A1G7PTM6</accession>
<feature type="domain" description="VWFA" evidence="9">
    <location>
        <begin position="85"/>
        <end position="360"/>
    </location>
</feature>
<dbReference type="PANTHER" id="PTHR36108:SF13">
    <property type="entry name" value="COLOSSIN-B-RELATED"/>
    <property type="match status" value="1"/>
</dbReference>
<feature type="compositionally biased region" description="Low complexity" evidence="7">
    <location>
        <begin position="6952"/>
        <end position="6979"/>
    </location>
</feature>
<comment type="similarity">
    <text evidence="1">Belongs to the serine-aspartate repeat-containing protein (SDr) family.</text>
</comment>
<keyword evidence="8" id="KW-0472">Membrane</keyword>
<dbReference type="InterPro" id="IPR019931">
    <property type="entry name" value="LPXTG_anchor"/>
</dbReference>
<reference evidence="11 12" key="1">
    <citation type="submission" date="2016-10" db="EMBL/GenBank/DDBJ databases">
        <authorList>
            <person name="de Groot N.N."/>
        </authorList>
    </citation>
    <scope>NUCLEOTIDE SEQUENCE [LARGE SCALE GENOMIC DNA]</scope>
    <source>
        <strain evidence="11 12">ATCC BAA-466</strain>
    </source>
</reference>
<dbReference type="Gene3D" id="2.60.40.10">
    <property type="entry name" value="Immunoglobulins"/>
    <property type="match status" value="11"/>
</dbReference>
<dbReference type="Pfam" id="PF12892">
    <property type="entry name" value="FctA"/>
    <property type="match status" value="3"/>
</dbReference>
<evidence type="ECO:0000256" key="6">
    <source>
        <dbReference type="SAM" id="Coils"/>
    </source>
</evidence>
<dbReference type="OrthoDB" id="1744455at2"/>
<feature type="domain" description="Gram-positive cocci surface proteins LPxTG" evidence="10">
    <location>
        <begin position="7039"/>
        <end position="7073"/>
    </location>
</feature>
<evidence type="ECO:0000313" key="12">
    <source>
        <dbReference type="Proteomes" id="UP000199708"/>
    </source>
</evidence>
<evidence type="ECO:0000256" key="5">
    <source>
        <dbReference type="ARBA" id="ARBA00023088"/>
    </source>
</evidence>
<feature type="coiled-coil region" evidence="6">
    <location>
        <begin position="6599"/>
        <end position="6646"/>
    </location>
</feature>
<feature type="compositionally biased region" description="Polar residues" evidence="7">
    <location>
        <begin position="2701"/>
        <end position="2713"/>
    </location>
</feature>
<dbReference type="InterPro" id="IPR038174">
    <property type="entry name" value="Strep_pil_link_sf"/>
</dbReference>
<feature type="region of interest" description="Disordered" evidence="7">
    <location>
        <begin position="2701"/>
        <end position="2727"/>
    </location>
</feature>
<keyword evidence="12" id="KW-1185">Reference proteome</keyword>
<dbReference type="InterPro" id="IPR013783">
    <property type="entry name" value="Ig-like_fold"/>
</dbReference>
<dbReference type="InterPro" id="IPR022464">
    <property type="entry name" value="Strep_pil_isopept_link"/>
</dbReference>
<dbReference type="NCBIfam" id="TIGR03786">
    <property type="entry name" value="strep_pil_rpt"/>
    <property type="match status" value="2"/>
</dbReference>
<dbReference type="CDD" id="cd00222">
    <property type="entry name" value="CollagenBindB"/>
    <property type="match status" value="10"/>
</dbReference>
<dbReference type="Pfam" id="PF05738">
    <property type="entry name" value="Cna_B"/>
    <property type="match status" value="16"/>
</dbReference>
<keyword evidence="4" id="KW-0732">Signal</keyword>
<keyword evidence="6" id="KW-0175">Coiled coil</keyword>
<dbReference type="PROSITE" id="PS50847">
    <property type="entry name" value="GRAM_POS_ANCHORING"/>
    <property type="match status" value="1"/>
</dbReference>
<sequence>MKNKLIQKLNKLFLIGVTLFSSVSTYMPTTVQAQTEKEEIVSISEGPFKNITHKITVDPISEDLCRRNLTGVIEFDWPEPNEMLDIVVVQDLSGSFNRSISTVGNAIKQIADGLDFGKDIDGKSPKDRMMFVTYQGTWDEGEIDYRVENGVKYNYYRRSGRDITDPRDNGPLYSNKQDVFAFVNKYYNQSFTYGGTPTLDGMVNAEKLYKKNTSAEEPFNKESYEINGKKRNRKTIYLLVTDGLANASKPENIAPSIRNEYGYEQDQHWTSAVQTPSITYYWLTNKKIDTQYGGELQGREGKYEAYNSQLLALGYQADNMRKRGGINNSSAEFATAFFSNDLSSTYINYDKMEPHVISGMKDIVSRDEYFITSSDVNILSDKLIRIFRSMDQTVFDQVKLSVDPGYKLLDDYKLEKIEGENTRVIKTNSTDEAPYDETEVSAGASIIDMRADSNGKVMTSGRYRMTYHITEDQLHAKANVPITLSMTFENKTFDIEVPAANAEVPGNTKTDCEITPIKDVTRLKGEEPNNGGYLELVSREEPFEFVTKVPFNSTVQDITQENYNKGLRIILADDVDPRLNILEVLVTTLDDGVNKDGTINSNLGIDATSGPTPLNQRVAYWKDDGTNSGYTSPSGNLVIDQSNNKVSYVMPERPGKIGEVDFPYGGLDGKSYYLVIKAKIKDSVTNEEINLMQQEVNGLKLGIPNTSTVTVGGYTVDSNIARVVPPVYKEPSIKKQIITSLGKGDSGVLLNSNETFKYQIELTDFGSYVNGKYLVDTSSIRDLTIKDQLEPVLEYSGNPKLTWKDSKDQEHSIDLTGNEPTVNTENLLSLVVTKTNINEDGSINENESVNPYLFSPIYHDGDFGDYRTTLDIVSMKLVFDVKVKDSSELTNYLDKVSQRTIIPNIADYTIKDSLEKEVSKDSNVARVTLPLPNISLRKIDDKDLSQLEGAKFVLKDLTPKGANPTVTAFTTKDLDTNFTNLNIGHTYELIEETPPSGYIGEKAKYRIKVLESGKLEIVKISNGNQSQLTEADDTDELSGNLLIIKNKKALSPPIEKRLNDLAEYTEKNPYQMKSSDEKLEYKLRVTLPESTDGYNELVIEDTIDEYLNIDRSSIRAYVEEDSTLVNGYPQFKNNGKILEFIINKDFSKYQGKTIVISFKANLDKTKGLDKLISARPSGILKNQATVTLNETEPQKSNVVASQFKVGNVQFTKNLKEGEALKPISDGESATFELYRVIGAMDTSGDSSEKDIYIGSYTNKDGKVIVNNLEKGSYYFIEISAPEGYVREKVPIPERGFNITGDEKETLDLGAVNNLKSLVPSITKKVDGKSEISIKLGQEFTYTINIQIPETITDSELIVTDLVPRALEYVNGGYPEVGTVDTNGVFTSNTALNEKLKRSDANNPNSLVFKLTEEDAVSQYAGQTIQIRFKMRVKPGTNLLTTADPDNPGENYLNADNQYRLLNTAHMTFGTEKSDSSAIINPSILTDVKVIKTEGEGKIPVPGAEFTLTALEGQTDLSGKTLVFNSQSLNDGSVTFNKVPNGKYRFEEVKGPTDSKYLKDDTQYVLNVNLDKRTGILNLDLTDKTVEYTARNTNGEIKIFNNENRNVKVRKEWIDNSNDQNTRTETVFTLKRRINGSEDSDFRSPSIKLYGTEDVETVEFKLDGNDKPLPRFSEVEYQEGNNTLRYEYEYYVEENYLPNYITNYSNQLDENDETIIVTNTLKNYSFEIQKLDGDNNEPLKGATFDLKHKNNSKIAYKVKSGDNGIIKFEGLVPGVYSLSELSTSDSQYVLDSTVVEVEILDDGGVRALTSGYKFEEIDINGTSHNVIRFSNYKRYTPSKTVTRDIAENEVAGKVSGEIQKDTIQIDSLDETFTYRVEFPVGAGKGFEKLTIADFADPALQIEADSIKIYDKETGDDLSANFKNESNIQERRAQYTVDKIDSPQEFENIVNKTIILELQAKVVYTAEKLKGESSRYPEMKIPNTGLVRINDYVPNDLLTNTVYVQPQFSSITFQKQIEKNDGTVANLPSVYNAAFNIERLTNGRYVKVGGDLVTDDKGQITIDNVDEGTYKLTETKAPYGFRRPGEPFMLKLVKEDGKLNVYKNDDSNTLWTTISEADRTPTIINKSPEQPKLNKTIVKKDAIPAIDSKHLQLETWREEFDYYIDISLPSDVSNYNAVNLVDSLPTGIDLVAGTRPFVTLGTLDDHGNFTPSTDDVSLALSDTQTRQGKISQDIKVTGINPKTISYISDWSILDRNITNNLANKTIRVKVTAKIADTVNTKSGLEFVNDENGLDVVRNQVTLTLNNEWTIDSYADFSPAKQYGLEFIKVGEKGEPLYDAQFNLMRYKEGNPDQGPEIPADIKSQSFSSSRTNGTFSIPEGLAPGKYYLIETYRPEGFIENGNQIPAGYSAGTGLYVIEILVDEKTDHMTAKLYNVDESGNVETLIGSFAGTSEDPVKITNRRLIFVPINKIWKDDDNSNALRPERLSFLLQRATVQGEPDILDPEKGVLVPASEEDIADKLDDEFNSMAKNNPDLHVTIPTSLLPNYFNWKGIYRYNDEGVEYNYYVLEDPVEGYTPSYTVNSEYPFYKGEAFSDAIDITNSLNSTKNFILKKVDDTAEKNPVTHAVFNISYENDNGDKIVRTLTTDDQNGQIDLSGLIPNRTYKLIEVTAPAGYQKNETVYEISVDNKGGFTVKADGTPLQLNGTNSGLTSQELTRTEPAPTDANPSAKKEVEYTGYFLEIVDKKAIAPKPVKTINNANSYALKSLNEVFTYKVEVPVTSVEGYASFNLEDTVNDLLEIVPNSATITADTKDISSFGTLKIESKNDDTRNDRISFVMNKNFEKIADRTVILEFKARVAQGKTLDDLNAFVQLPENTAGIPNDVTLKINEESNTSEKVYLTPSPTGKAPSLTKHVNGLENYKLRENDELFNYKIDVKIPENVMGYNSFVIKDTLAKLIQVEGGIKLTYTNSDGVIIPLKESSDYTLTNKTDRDPNTVNDGQIEVVFGEDFNYTNIAGTTLSMEFRAKLKSGVTEEQLEEYKEGILFREIKVPNYALVTLNGIEGKSEKATISPMSDPTIDKKVNGQDNIVLNGTQLGKTIKFTIDAKVPYNTSSYNTFTISDQLSEIFKIETATVTIDENQDTDGLVKVAQNEGLITATITGKENVAKYAGKTVKLTIAAILDQSQDLSKYIVDGKLPNTAKIIVDKALIAEDTATITPNTVQVSFKKTLDRETNWPTGIKAEFKLEKQVGANWTLIHVNGQDRFTVASFDSLSLGDLLPGTYRVTETKAPEGYISTEPKSFTISGEETEKVEVTLNNTKQPLSTKSVDKNFFANFSEEKIFRISTPIDSVENIKSIEIEDTVDPMFEIQKANVISTNGNYEGQPVVAGQNVKVSVTSTEDLVNLAKGNLILEIKVKLKDGFVYDELSEDYKKNGIPNTAEISINGETPISTNEVRVKVPTGTATLVKRDGENNPLPAGVSATFDLYKVIGAVDENTKIDEADIKIGTYVTAKDALGADRIIVQNLEPGQYYFKETIPPQGYVLDEANRVFKMEVDENGNVKQVAESNFSDKTDFIIINKKSENPTITKKIVDGQEELDHKDLETLNESIPYKVSVDVKDVQNWKEFTLTDRVDPLLTATNIKVTFDGKEYTLDEVRDADVFTYDQNTGLITFEYTQMDKVKLLVGKTIILTFDATIKNGITTEEIKAAYSDSKIPNNANLEVGNGRTSSNQVTVTPPGPAPTITKSVDNVELRRLGTKDQTFFYDIRVPIPVNTTGYETLVVTDELNTLLETADERIAVYVDDDLRADFNQYLTIDGNKVSLTLPSSFNYSKIAGKTMRLSINANIKSDATNNDLAKFINLSSKEIEIPNSASLTFNNEEPVSSNEVIVIPPGEQPTIAKSVETVANPKDITSGNLNLSTKNTPFTYRVNVKVPNNVNGIKSLQIVDTLETFLKVGNVSVLVDNTESNLTAYNNDQLVSVTIPADADGTYKTYAGKTISLVINAAIDPAISSDEIAHVYGNSMIPNEAVLLSNGTERISNKVTVTPPMESPTVVKTVNSKTDDILANMKDQFVYMIEFNVPVNVADIDQLVLTDNFDQAILPDTDAIKVKVNNQIEGNLRAKVVDNKLELIINKGFASSIFGSAFEAYAGKTISVEIPAVFAEDVDFTSYIERKVHNKAVLTINPDGERIIAESNDTTIRPPLGDVILEKLVDGKKLSGNQTAEFKLYKVDTNGDVLIKNGDVEVFSVNSTNNKIELENVLEPGDYYFVETKAPEGYVLDDIHHEFTIKKDQTIAISIIVNNTPSETAITVNKIWVDDNNAANTRPSTLTFQAIQTVENKPTGQVFDKVFRVNEEGEYVLEGLPAFNDQGMPFTYLVKEIPVTGYTTSDPRPVTDEDGSITGYKITNTLAETTSLPFEKRWVDGPDEKPNAVFKLNASIGGQTLTDIKDADGKPISDITLTNGTTKGVFKNLPRYNDKGSLITYTVSEVSVDGIEVIDNKVGNYTVSIENVGSAFIITNTYGSETKNLTVEKEWMGGSDQPAVQIQLFRKVDGGNQEFVGNPIVLNNANDWKDTWTSMPIYDRNGKLYTYSVKEINPPAGYQASYETLSDTNGKVTGFKITNTFSVESIDVKAIKHWVGGDTLERPTDVYFELYQSTDGSMISDAVNTAVKVTSTDAEFANPMALNNKSELIWSNLPAVTEENKVITYSVKEVKRDGSEWTNANYIVSYNGLEVTNTYQSEKETIYAQKVWSGGDYSSHTGVSFQLYRNGLAFGEAKVLDGTNKVNWEVDSRDGFGQEYTYSVEEASVPTGYTKSDTTGTGTQTDPFEITNTYTPGMTSHTVNNVCINGPAPKPDTEIELYRTIEGITEKVTEQMVPGINNPIALTEESTTSTYTWDGLPITTLDGKAITYSAKEVRVGGVLVENDVAGNYTVSYEKLSDVSNSTKITNTYQSPELSIRGSKTWENDSAASRPASIEVELLRNGQSLEPAVIEIVSADGTNNTWTYDFGNLPRTNIQGKDYEYSVRENNVPTNYEVSYSGYDIINTYVGSTSVDITKTWVDGSNAEGTRPTEITLKAIQNIKDTADDLIPTGKIFTEVFEIKGDTGSYTINDLPEFDKNGNKFIYTVDEVEVPGYEKSIEENIITNTLTNTKTLVFEKIWVGGDQANRPEATIKLLANGNELEPDSRIPISKIRLADLVADENGRLIGEFTDLPVFDSSGNAIEYSVTESLADNSGYTSKVEQIGDSYVITNTYESDKKTIFAKKTWEGGPTDKPSVEFTLFRNGEAVRASELNENQVNPIELSNGITTVQWNNLPENDPNGKPYDYAVAETKTAENYTMSFVGGKGSQDEPFEIKNTYVPGVTSHTVNKTWEGGNSLKYPSIELTLYRLVDGVEKIVDSNMVNGLINPVNLTSGINTYTWSGLPAEDSEGNKCVYIAKETKVGENTFTDTGIAGNYQKSQESTNGSVTSITNKYHSPEITIYAKKIWQGGDENNRPDIVFTLHRNGQAVETPQTLSQGTTIVSWSNQPKTDPYGQDYVYSIIETTPALNYKLEVVGGSGTESDPFEIKNTYEPGTVSHKVTKIWENGPAIKPPVEVVLYRYEDGQSIDDAEIVTDEMVAGIENPVDLAQTYVWTGLPAENQKNGKSYIYFAKETKINGQELVNNIAGDYQFVSNHFEKDSLNVHGTTVITNKYVSPKTEIFAKKIWDGGKEDSHTGAKFTLKRNGVVVDRTMIPTIENPKMPDVNGQVLWDGLDKTDANGFEYKYTVEETTVPANYISESIGGDGLSAETAYEIKNIYQPGMTSHSVTKTWEGMTDENNKPEIEVTLYRFKANQTEAEAVKVTQDMANIQNPVRIIDAYTWSGLPAQDSDGIDFVYIARETKINGISITDSNKVVGNYTWKFETHTARSESEGSSTAIINTYKPADGTVVFEVTKELTGRPLQAGEFTFGLFESDGTTPVTLGGTNVTATNTKAGRVIFPALELTEVGQKDYVIKEIIPEDKEAGMTYDDLAVKVTVDVTDNEGVLSAAVTYPSDTIFNNIYQASGDAVDIATQIKLEGKELADQAFDFGLYQADGITPVTDESGNPLIVKNDADGKVAFTDVPLTKVGSEVYVIKQIIPTSPEVGMTYDQKQITATVEVTDTDGKLEGKVTLSDSAGFINSYKPEGQVVIESKKTLEGRALVANEFNFELIDESGKVVERTSNDSEGKVIFPAIPLEEVGEKTYTIKEVKGTNSNITYDEKIITVTVTVRNEQGVLTPSVTYSDEGGFINTDKTPDAQPLDIQVTKHWNGKVPSEATEIEVNLLANGQLTNSKIKLSDDNSWTDSFKDLPKHDDEGQIIIYTVKEAGVDDQGKVVIDGTEYSVVVTGDYINGFHITNTGGSDEEEPSEALRSFEIGKIWAHMTNEEAKAYSANFTLYANGSPIETIVLQGNNSHIFENLPVLDDNDQVITYSAKEEPIQGFTTSVLGLEEGYLFVNIPNEKYGVVLQKVDKDTKEILPGAVFELWGRLAPKEEAADSENLDDESERAPIVDRTTTVQNRLLELQNEEIAIRDQIAYNDQLIQKVQEFEVYIDQTQSYISQMNAYAETVPLTEAEAIDLENAVQGLAQAQAEYDEIMSQLLPEPEVQKLQVRLGEIQSEIANLEIDQNSDDQVSDDSQSQLLESSEDEVLSRQAASSQADYQLIGTYTTDANGLISLGDMEEGDYYFKEIKAPEGYRADLETEYHFSLPNEVPSEATIVHVENTKIPQSEYMNISGTKHWVGDSIEDRPESIEIELIDIFTDNVVATTTASADGNWQFGFENILKKNENQVRYYYRLHELTPSGYVASYGADYQITNTRTTEHPNPPADTEYTEITGKKIWKDNDDRTKRPDYIYVQLINDDTHAVEASIKVTAETNWEFSFKNVISKDSTGKTYTYHVEELLLAEDQSRYKVTYKGNNIINTLIPDDTIETTTTVESSTTTEESVETTTTVEHSTATEEPVETTIIDKPTKPDKPSRPNKPNIPGHKPTPSTPGVRPNKPSVSTPSRPGGSKGSNKDLPTTGENYLWFIPILGILSLSSGYVLVSIKRREEK</sequence>
<dbReference type="Gene3D" id="2.60.40.740">
    <property type="match status" value="12"/>
</dbReference>
<evidence type="ECO:0000256" key="1">
    <source>
        <dbReference type="ARBA" id="ARBA00007257"/>
    </source>
</evidence>
<dbReference type="InterPro" id="IPR041033">
    <property type="entry name" value="SpaA_PFL_dom_1"/>
</dbReference>
<evidence type="ECO:0000313" key="11">
    <source>
        <dbReference type="EMBL" id="SDF89692.1"/>
    </source>
</evidence>
<keyword evidence="8" id="KW-0812">Transmembrane</keyword>
<dbReference type="SUPFAM" id="SSF53300">
    <property type="entry name" value="vWA-like"/>
    <property type="match status" value="1"/>
</dbReference>
<dbReference type="Proteomes" id="UP000199708">
    <property type="component" value="Unassembled WGS sequence"/>
</dbReference>
<evidence type="ECO:0000256" key="7">
    <source>
        <dbReference type="SAM" id="MobiDB-lite"/>
    </source>
</evidence>
<feature type="region of interest" description="Disordered" evidence="7">
    <location>
        <begin position="6646"/>
        <end position="6674"/>
    </location>
</feature>
<keyword evidence="3" id="KW-0964">Secreted</keyword>
<protein>
    <submittedName>
        <fullName evidence="11">Pilin isopeptide linkage domain-containing protein/fimbrial isopeptide formation D2 domain-containing protein</fullName>
    </submittedName>
</protein>
<dbReference type="PANTHER" id="PTHR36108">
    <property type="entry name" value="COLOSSIN-B-RELATED"/>
    <property type="match status" value="1"/>
</dbReference>
<dbReference type="Gene3D" id="3.40.50.410">
    <property type="entry name" value="von Willebrand factor, type A domain"/>
    <property type="match status" value="1"/>
</dbReference>
<feature type="region of interest" description="Disordered" evidence="7">
    <location>
        <begin position="2350"/>
        <end position="2372"/>
    </location>
</feature>
<proteinExistence type="inferred from homology"/>
<feature type="region of interest" description="Disordered" evidence="7">
    <location>
        <begin position="6952"/>
        <end position="7040"/>
    </location>
</feature>
<evidence type="ECO:0000259" key="9">
    <source>
        <dbReference type="PROSITE" id="PS50234"/>
    </source>
</evidence>
<evidence type="ECO:0000256" key="8">
    <source>
        <dbReference type="SAM" id="Phobius"/>
    </source>
</evidence>
<feature type="compositionally biased region" description="Polar residues" evidence="7">
    <location>
        <begin position="2360"/>
        <end position="2372"/>
    </location>
</feature>
<dbReference type="SUPFAM" id="SSF49478">
    <property type="entry name" value="Cna protein B-type domain"/>
    <property type="match status" value="20"/>
</dbReference>
<evidence type="ECO:0000256" key="2">
    <source>
        <dbReference type="ARBA" id="ARBA00022512"/>
    </source>
</evidence>
<dbReference type="STRING" id="120956.SAMN05421791_101371"/>